<reference evidence="1" key="1">
    <citation type="journal article" date="2014" name="Front. Microbiol.">
        <title>High frequency of phylogenetically diverse reductive dehalogenase-homologous genes in deep subseafloor sedimentary metagenomes.</title>
        <authorList>
            <person name="Kawai M."/>
            <person name="Futagami T."/>
            <person name="Toyoda A."/>
            <person name="Takaki Y."/>
            <person name="Nishi S."/>
            <person name="Hori S."/>
            <person name="Arai W."/>
            <person name="Tsubouchi T."/>
            <person name="Morono Y."/>
            <person name="Uchiyama I."/>
            <person name="Ito T."/>
            <person name="Fujiyama A."/>
            <person name="Inagaki F."/>
            <person name="Takami H."/>
        </authorList>
    </citation>
    <scope>NUCLEOTIDE SEQUENCE</scope>
    <source>
        <strain evidence="1">Expedition CK06-06</strain>
    </source>
</reference>
<name>X0S4V0_9ZZZZ</name>
<dbReference type="EMBL" id="BARS01006558">
    <property type="protein sequence ID" value="GAF70276.1"/>
    <property type="molecule type" value="Genomic_DNA"/>
</dbReference>
<protein>
    <recommendedName>
        <fullName evidence="2">UDP-N-acetylglucosamine 2-epimerase domain-containing protein</fullName>
    </recommendedName>
</protein>
<gene>
    <name evidence="1" type="ORF">S01H1_12751</name>
</gene>
<proteinExistence type="predicted"/>
<evidence type="ECO:0008006" key="2">
    <source>
        <dbReference type="Google" id="ProtNLM"/>
    </source>
</evidence>
<sequence length="48" mass="5160">IDNVTMLLSDERAYADMANAANPYGDGRATERILDASARFLNGGEESP</sequence>
<comment type="caution">
    <text evidence="1">The sequence shown here is derived from an EMBL/GenBank/DDBJ whole genome shotgun (WGS) entry which is preliminary data.</text>
</comment>
<dbReference type="SUPFAM" id="SSF53756">
    <property type="entry name" value="UDP-Glycosyltransferase/glycogen phosphorylase"/>
    <property type="match status" value="1"/>
</dbReference>
<accession>X0S4V0</accession>
<feature type="non-terminal residue" evidence="1">
    <location>
        <position position="1"/>
    </location>
</feature>
<dbReference type="AlphaFoldDB" id="X0S4V0"/>
<organism evidence="1">
    <name type="scientific">marine sediment metagenome</name>
    <dbReference type="NCBI Taxonomy" id="412755"/>
    <lineage>
        <taxon>unclassified sequences</taxon>
        <taxon>metagenomes</taxon>
        <taxon>ecological metagenomes</taxon>
    </lineage>
</organism>
<dbReference type="Gene3D" id="3.40.50.2000">
    <property type="entry name" value="Glycogen Phosphorylase B"/>
    <property type="match status" value="2"/>
</dbReference>
<evidence type="ECO:0000313" key="1">
    <source>
        <dbReference type="EMBL" id="GAF70276.1"/>
    </source>
</evidence>